<evidence type="ECO:0000313" key="2">
    <source>
        <dbReference type="Proteomes" id="UP000238348"/>
    </source>
</evidence>
<evidence type="ECO:0000313" key="1">
    <source>
        <dbReference type="EMBL" id="AUX38732.1"/>
    </source>
</evidence>
<sequence>MARQENQVTLDQKRAIASIPRMKQAEMSALLLPGIGTTDHLRMAKDLDVHTIRVAIHCTEADVSEQHLGLARKCGISTRRAGYRRRA</sequence>
<organism evidence="1 2">
    <name type="scientific">Sorangium cellulosum</name>
    <name type="common">Polyangium cellulosum</name>
    <dbReference type="NCBI Taxonomy" id="56"/>
    <lineage>
        <taxon>Bacteria</taxon>
        <taxon>Pseudomonadati</taxon>
        <taxon>Myxococcota</taxon>
        <taxon>Polyangia</taxon>
        <taxon>Polyangiales</taxon>
        <taxon>Polyangiaceae</taxon>
        <taxon>Sorangium</taxon>
    </lineage>
</organism>
<dbReference type="Gene3D" id="3.20.20.70">
    <property type="entry name" value="Aldolase class I"/>
    <property type="match status" value="1"/>
</dbReference>
<dbReference type="InterPro" id="IPR013785">
    <property type="entry name" value="Aldolase_TIM"/>
</dbReference>
<protein>
    <submittedName>
        <fullName evidence="1">Uncharacterized protein</fullName>
    </submittedName>
</protein>
<dbReference type="EMBL" id="CP012673">
    <property type="protein sequence ID" value="AUX38732.1"/>
    <property type="molecule type" value="Genomic_DNA"/>
</dbReference>
<reference evidence="1 2" key="1">
    <citation type="submission" date="2015-09" db="EMBL/GenBank/DDBJ databases">
        <title>Sorangium comparison.</title>
        <authorList>
            <person name="Zaburannyi N."/>
            <person name="Bunk B."/>
            <person name="Overmann J."/>
            <person name="Mueller R."/>
        </authorList>
    </citation>
    <scope>NUCLEOTIDE SEQUENCE [LARGE SCALE GENOMIC DNA]</scope>
    <source>
        <strain evidence="1 2">So ce26</strain>
    </source>
</reference>
<dbReference type="Proteomes" id="UP000238348">
    <property type="component" value="Chromosome"/>
</dbReference>
<gene>
    <name evidence="1" type="ORF">SOCE26_001100</name>
</gene>
<name>A0A2L0EHG2_SORCE</name>
<dbReference type="AlphaFoldDB" id="A0A2L0EHG2"/>
<accession>A0A2L0EHG2</accession>
<proteinExistence type="predicted"/>